<gene>
    <name evidence="7" type="ORF">rosag_49890</name>
</gene>
<dbReference type="InterPro" id="IPR005702">
    <property type="entry name" value="Wzc-like_C"/>
</dbReference>
<feature type="coiled-coil region" evidence="3">
    <location>
        <begin position="464"/>
        <end position="491"/>
    </location>
</feature>
<dbReference type="NCBIfam" id="TIGR01007">
    <property type="entry name" value="eps_fam"/>
    <property type="match status" value="1"/>
</dbReference>
<keyword evidence="1" id="KW-0547">Nucleotide-binding</keyword>
<reference evidence="7" key="1">
    <citation type="submission" date="2022-08" db="EMBL/GenBank/DDBJ databases">
        <title>Draft genome sequencing of Roseisolibacter agri AW1220.</title>
        <authorList>
            <person name="Tobiishi Y."/>
            <person name="Tonouchi A."/>
        </authorList>
    </citation>
    <scope>NUCLEOTIDE SEQUENCE</scope>
    <source>
        <strain evidence="7">AW1220</strain>
    </source>
</reference>
<feature type="transmembrane region" description="Helical" evidence="5">
    <location>
        <begin position="519"/>
        <end position="538"/>
    </location>
</feature>
<evidence type="ECO:0000256" key="1">
    <source>
        <dbReference type="ARBA" id="ARBA00022741"/>
    </source>
</evidence>
<keyword evidence="5" id="KW-0472">Membrane</keyword>
<sequence>MSASLPPALPSGHGSALEPYAHPHTPPVVYRGDAGEGDQSGGGEIGRVLSALNRFKWLVLAVLAVGSAGGVMATRLLTPEYQVQSTILLTGAQGGSSSRGPLRDDALLDAQGWQDLLRSYSIADSVVMQLALYLEPKKAADSVVFRGFQLNRARFYPGQYTLEISGPRYTLRDNIGVINETGVVGDSIGRKAAGFLWRPTKAVLGDDRTIEFRVRTPRETSVGILQRLNVELAQGSNLILLGLSGTPQQKPAETLNAWGEQFVRIAADLKTARLSQFVRILTAQRAEAEQRLRNAEMALTQFRVNTVALPSEGLAMKPGLSGIAMREPVFDQYFKDRYDLQTVQRDRAQLDAAAAKVTPTETPIEALLAIPSVASDPGAMTLRESLNELAKKQAQYRTLKEQFTDSMRVVKDALYGIQLLQSTTIPQQLAAYRAELAKREATMQSTIAKATSELQGIPSRSIQQEAYRRDLDNATQLYASLQARSADAELSEKSAIPDVRILDQAVMPLEPTKNTAPRIILMAIAGSLGLGVGLAFLLDRLDRRFRYPTQATRDLALQILGVVPVVEQGRRASAEKVANVVEAFRSLRMNVRYACMPSQKVTLAITSPGPGDGKSLVASNLALSFAEGGWRTVLVDADLRRGFLNETFELPATPGLIEYLEGTSPLDDVLNATHHANLTVIAGGTRHRRAPELLATPRMQELVATLARSFDAIIIDTPPLGAGTDAYAIATATTNVAIVLRGGTTDVKMAKAKMETLDRLPVSVIGAILNGVQTDDGIYQYYSYDPHYTLAAVEDREAPEEAEVARIGDGR</sequence>
<accession>A0AA37QGI3</accession>
<evidence type="ECO:0000313" key="7">
    <source>
        <dbReference type="EMBL" id="GLC28476.1"/>
    </source>
</evidence>
<dbReference type="RefSeq" id="WP_284352874.1">
    <property type="nucleotide sequence ID" value="NZ_BRXS01000010.1"/>
</dbReference>
<keyword evidence="5" id="KW-0812">Transmembrane</keyword>
<dbReference type="AlphaFoldDB" id="A0AA37QGI3"/>
<feature type="domain" description="Tyrosine-protein kinase G-rich" evidence="6">
    <location>
        <begin position="464"/>
        <end position="537"/>
    </location>
</feature>
<keyword evidence="5" id="KW-1133">Transmembrane helix</keyword>
<dbReference type="CDD" id="cd05387">
    <property type="entry name" value="BY-kinase"/>
    <property type="match status" value="1"/>
</dbReference>
<evidence type="ECO:0000259" key="6">
    <source>
        <dbReference type="Pfam" id="PF13807"/>
    </source>
</evidence>
<evidence type="ECO:0000256" key="2">
    <source>
        <dbReference type="ARBA" id="ARBA00022840"/>
    </source>
</evidence>
<dbReference type="InterPro" id="IPR027417">
    <property type="entry name" value="P-loop_NTPase"/>
</dbReference>
<feature type="coiled-coil region" evidence="3">
    <location>
        <begin position="278"/>
        <end position="305"/>
    </location>
</feature>
<dbReference type="GO" id="GO:0005524">
    <property type="term" value="F:ATP binding"/>
    <property type="evidence" value="ECO:0007669"/>
    <property type="project" value="UniProtKB-KW"/>
</dbReference>
<dbReference type="Gene3D" id="3.40.50.300">
    <property type="entry name" value="P-loop containing nucleotide triphosphate hydrolases"/>
    <property type="match status" value="1"/>
</dbReference>
<dbReference type="InterPro" id="IPR032807">
    <property type="entry name" value="GNVR"/>
</dbReference>
<dbReference type="EMBL" id="BRXS01000010">
    <property type="protein sequence ID" value="GLC28476.1"/>
    <property type="molecule type" value="Genomic_DNA"/>
</dbReference>
<dbReference type="Pfam" id="PF13807">
    <property type="entry name" value="GNVR"/>
    <property type="match status" value="1"/>
</dbReference>
<keyword evidence="2" id="KW-0067">ATP-binding</keyword>
<dbReference type="InterPro" id="IPR050445">
    <property type="entry name" value="Bact_polysacc_biosynth/exp"/>
</dbReference>
<proteinExistence type="predicted"/>
<dbReference type="SUPFAM" id="SSF52540">
    <property type="entry name" value="P-loop containing nucleoside triphosphate hydrolases"/>
    <property type="match status" value="1"/>
</dbReference>
<name>A0AA37QGI3_9BACT</name>
<organism evidence="7 8">
    <name type="scientific">Roseisolibacter agri</name>
    <dbReference type="NCBI Taxonomy" id="2014610"/>
    <lineage>
        <taxon>Bacteria</taxon>
        <taxon>Pseudomonadati</taxon>
        <taxon>Gemmatimonadota</taxon>
        <taxon>Gemmatimonadia</taxon>
        <taxon>Gemmatimonadales</taxon>
        <taxon>Gemmatimonadaceae</taxon>
        <taxon>Roseisolibacter</taxon>
    </lineage>
</organism>
<comment type="caution">
    <text evidence="7">The sequence shown here is derived from an EMBL/GenBank/DDBJ whole genome shotgun (WGS) entry which is preliminary data.</text>
</comment>
<keyword evidence="3" id="KW-0175">Coiled coil</keyword>
<evidence type="ECO:0000256" key="3">
    <source>
        <dbReference type="SAM" id="Coils"/>
    </source>
</evidence>
<dbReference type="Proteomes" id="UP001161325">
    <property type="component" value="Unassembled WGS sequence"/>
</dbReference>
<keyword evidence="8" id="KW-1185">Reference proteome</keyword>
<feature type="region of interest" description="Disordered" evidence="4">
    <location>
        <begin position="1"/>
        <end position="38"/>
    </location>
</feature>
<evidence type="ECO:0000313" key="8">
    <source>
        <dbReference type="Proteomes" id="UP001161325"/>
    </source>
</evidence>
<dbReference type="PANTHER" id="PTHR32309">
    <property type="entry name" value="TYROSINE-PROTEIN KINASE"/>
    <property type="match status" value="1"/>
</dbReference>
<dbReference type="PANTHER" id="PTHR32309:SF31">
    <property type="entry name" value="CAPSULAR EXOPOLYSACCHARIDE FAMILY"/>
    <property type="match status" value="1"/>
</dbReference>
<protein>
    <recommendedName>
        <fullName evidence="6">Tyrosine-protein kinase G-rich domain-containing protein</fullName>
    </recommendedName>
</protein>
<evidence type="ECO:0000256" key="4">
    <source>
        <dbReference type="SAM" id="MobiDB-lite"/>
    </source>
</evidence>
<evidence type="ECO:0000256" key="5">
    <source>
        <dbReference type="SAM" id="Phobius"/>
    </source>
</evidence>